<reference evidence="2" key="1">
    <citation type="submission" date="2020-05" db="EMBL/GenBank/DDBJ databases">
        <title>Mycena genomes resolve the evolution of fungal bioluminescence.</title>
        <authorList>
            <person name="Tsai I.J."/>
        </authorList>
    </citation>
    <scope>NUCLEOTIDE SEQUENCE</scope>
    <source>
        <strain evidence="2">CCC161011</strain>
    </source>
</reference>
<name>A0A8H6U3R6_9AGAR</name>
<organism evidence="2 3">
    <name type="scientific">Mycena venus</name>
    <dbReference type="NCBI Taxonomy" id="2733690"/>
    <lineage>
        <taxon>Eukaryota</taxon>
        <taxon>Fungi</taxon>
        <taxon>Dikarya</taxon>
        <taxon>Basidiomycota</taxon>
        <taxon>Agaricomycotina</taxon>
        <taxon>Agaricomycetes</taxon>
        <taxon>Agaricomycetidae</taxon>
        <taxon>Agaricales</taxon>
        <taxon>Marasmiineae</taxon>
        <taxon>Mycenaceae</taxon>
        <taxon>Mycena</taxon>
    </lineage>
</organism>
<keyword evidence="3" id="KW-1185">Reference proteome</keyword>
<accession>A0A8H6U3R6</accession>
<protein>
    <submittedName>
        <fullName evidence="2">Uncharacterized protein</fullName>
    </submittedName>
</protein>
<dbReference type="AlphaFoldDB" id="A0A8H6U3R6"/>
<feature type="compositionally biased region" description="Pro residues" evidence="1">
    <location>
        <begin position="238"/>
        <end position="255"/>
    </location>
</feature>
<feature type="compositionally biased region" description="Polar residues" evidence="1">
    <location>
        <begin position="118"/>
        <end position="158"/>
    </location>
</feature>
<proteinExistence type="predicted"/>
<feature type="region of interest" description="Disordered" evidence="1">
    <location>
        <begin position="102"/>
        <end position="158"/>
    </location>
</feature>
<feature type="region of interest" description="Disordered" evidence="1">
    <location>
        <begin position="214"/>
        <end position="264"/>
    </location>
</feature>
<sequence length="352" mass="37909">MNPLARTLTRIMGIITGTRSVRKDAAPLSHIPHQTRLPPPMPSHPLHAAGDADGAYDEENDTSPPDAGPHAAFDAQVWCAYRVGLEPIRDLHPPYPRSRLCSRFPAPHPSSPSHNSSGTLAESAATTTVPTSPKMQYRPSQNDSSAYSSGSRGMNASTSKPYAVVERAGGWDVVPNGAAYGVHGSRCGSHGKTLLPRRTLCLCRLRWTRARAKPALRTRRRRRRGGGGCGSRVHGCGEPPPQVSLAPPPSPPPPRFRSSLAPQLSGALSPSTDFARLSFMSPYQGAAGPRPAWFPVGVGGRADEEVLQHDGDAGIRREVEERRKEDADCGRGCGRGCGWRSFCGRSHRRFSI</sequence>
<comment type="caution">
    <text evidence="2">The sequence shown here is derived from an EMBL/GenBank/DDBJ whole genome shotgun (WGS) entry which is preliminary data.</text>
</comment>
<feature type="compositionally biased region" description="Basic residues" evidence="1">
    <location>
        <begin position="214"/>
        <end position="225"/>
    </location>
</feature>
<feature type="region of interest" description="Disordered" evidence="1">
    <location>
        <begin position="33"/>
        <end position="69"/>
    </location>
</feature>
<dbReference type="OrthoDB" id="3123768at2759"/>
<dbReference type="Proteomes" id="UP000620124">
    <property type="component" value="Unassembled WGS sequence"/>
</dbReference>
<dbReference type="EMBL" id="JACAZI010000038">
    <property type="protein sequence ID" value="KAF7328136.1"/>
    <property type="molecule type" value="Genomic_DNA"/>
</dbReference>
<gene>
    <name evidence="2" type="ORF">MVEN_02570800</name>
</gene>
<evidence type="ECO:0000313" key="2">
    <source>
        <dbReference type="EMBL" id="KAF7328136.1"/>
    </source>
</evidence>
<evidence type="ECO:0000313" key="3">
    <source>
        <dbReference type="Proteomes" id="UP000620124"/>
    </source>
</evidence>
<evidence type="ECO:0000256" key="1">
    <source>
        <dbReference type="SAM" id="MobiDB-lite"/>
    </source>
</evidence>